<evidence type="ECO:0000256" key="8">
    <source>
        <dbReference type="ARBA" id="ARBA00023102"/>
    </source>
</evidence>
<dbReference type="EMBL" id="CP038241">
    <property type="protein sequence ID" value="QIV95742.1"/>
    <property type="molecule type" value="Genomic_DNA"/>
</dbReference>
<keyword evidence="16" id="KW-1185">Reference proteome</keyword>
<name>A0AAE6YJ67_9GAMM</name>
<dbReference type="Proteomes" id="UP000502004">
    <property type="component" value="Chromosome"/>
</dbReference>
<feature type="domain" description="Tetrahydrofolate dehydrogenase/cyclohydrolase catalytic" evidence="13">
    <location>
        <begin position="4"/>
        <end position="119"/>
    </location>
</feature>
<dbReference type="RefSeq" id="WP_133942413.1">
    <property type="nucleotide sequence ID" value="NZ_CP038241.1"/>
</dbReference>
<keyword evidence="6 12" id="KW-0521">NADP</keyword>
<dbReference type="InterPro" id="IPR020630">
    <property type="entry name" value="THF_DH/CycHdrlase_cat_dom"/>
</dbReference>
<dbReference type="InterPro" id="IPR000672">
    <property type="entry name" value="THF_DH/CycHdrlase"/>
</dbReference>
<comment type="pathway">
    <text evidence="1 12">One-carbon metabolism; tetrahydrofolate interconversion.</text>
</comment>
<evidence type="ECO:0000256" key="11">
    <source>
        <dbReference type="ARBA" id="ARBA00036357"/>
    </source>
</evidence>
<dbReference type="PROSITE" id="PS00767">
    <property type="entry name" value="THF_DHG_CYH_2"/>
    <property type="match status" value="1"/>
</dbReference>
<dbReference type="FunFam" id="3.40.50.720:FF:000094">
    <property type="entry name" value="Bifunctional protein FolD"/>
    <property type="match status" value="1"/>
</dbReference>
<evidence type="ECO:0000313" key="15">
    <source>
        <dbReference type="EMBL" id="QIV95742.1"/>
    </source>
</evidence>
<evidence type="ECO:0000256" key="7">
    <source>
        <dbReference type="ARBA" id="ARBA00023002"/>
    </source>
</evidence>
<dbReference type="GO" id="GO:0000105">
    <property type="term" value="P:L-histidine biosynthetic process"/>
    <property type="evidence" value="ECO:0007669"/>
    <property type="project" value="UniProtKB-KW"/>
</dbReference>
<evidence type="ECO:0000256" key="5">
    <source>
        <dbReference type="ARBA" id="ARBA00022801"/>
    </source>
</evidence>
<accession>A0AAE6YJ67</accession>
<dbReference type="GO" id="GO:0004488">
    <property type="term" value="F:methylenetetrahydrofolate dehydrogenase (NADP+) activity"/>
    <property type="evidence" value="ECO:0007669"/>
    <property type="project" value="UniProtKB-UniRule"/>
</dbReference>
<reference evidence="15 16" key="1">
    <citation type="submission" date="2019-03" db="EMBL/GenBank/DDBJ databases">
        <title>Complete Genome Sequence of Allofrancisella inopinata Strain SYSU YG23 Isolated from Water-Cooling Systems in China.</title>
        <authorList>
            <person name="Ohrman C."/>
            <person name="Uneklint I."/>
            <person name="Sjodin A."/>
        </authorList>
    </citation>
    <scope>NUCLEOTIDE SEQUENCE [LARGE SCALE GENOMIC DNA]</scope>
    <source>
        <strain evidence="15 16">SYSU YG23</strain>
    </source>
</reference>
<comment type="similarity">
    <text evidence="12">Belongs to the tetrahydrofolate dehydrogenase/cyclohydrolase family.</text>
</comment>
<comment type="caution">
    <text evidence="12">Lacks conserved residue(s) required for the propagation of feature annotation.</text>
</comment>
<dbReference type="PROSITE" id="PS00766">
    <property type="entry name" value="THF_DHG_CYH_1"/>
    <property type="match status" value="1"/>
</dbReference>
<dbReference type="GO" id="GO:0006164">
    <property type="term" value="P:purine nucleotide biosynthetic process"/>
    <property type="evidence" value="ECO:0007669"/>
    <property type="project" value="UniProtKB-KW"/>
</dbReference>
<dbReference type="KEGG" id="aii:E4K63_02405"/>
<dbReference type="AlphaFoldDB" id="A0AAE6YJ67"/>
<proteinExistence type="inferred from homology"/>
<evidence type="ECO:0000256" key="10">
    <source>
        <dbReference type="ARBA" id="ARBA00023268"/>
    </source>
</evidence>
<comment type="catalytic activity">
    <reaction evidence="12">
        <text>(6R)-5,10-methylene-5,6,7,8-tetrahydrofolate + NADP(+) = (6R)-5,10-methenyltetrahydrofolate + NADPH</text>
        <dbReference type="Rhea" id="RHEA:22812"/>
        <dbReference type="ChEBI" id="CHEBI:15636"/>
        <dbReference type="ChEBI" id="CHEBI:57455"/>
        <dbReference type="ChEBI" id="CHEBI:57783"/>
        <dbReference type="ChEBI" id="CHEBI:58349"/>
        <dbReference type="EC" id="1.5.1.5"/>
    </reaction>
</comment>
<keyword evidence="5 12" id="KW-0378">Hydrolase</keyword>
<feature type="binding site" evidence="12">
    <location>
        <position position="231"/>
    </location>
    <ligand>
        <name>NADP(+)</name>
        <dbReference type="ChEBI" id="CHEBI:58349"/>
    </ligand>
</feature>
<dbReference type="Pfam" id="PF00763">
    <property type="entry name" value="THF_DHG_CYH"/>
    <property type="match status" value="1"/>
</dbReference>
<dbReference type="CDD" id="cd01080">
    <property type="entry name" value="NAD_bind_m-THF_DH_Cyclohyd"/>
    <property type="match status" value="1"/>
</dbReference>
<dbReference type="Pfam" id="PF02882">
    <property type="entry name" value="THF_DHG_CYH_C"/>
    <property type="match status" value="1"/>
</dbReference>
<dbReference type="NCBIfam" id="NF010783">
    <property type="entry name" value="PRK14186.1"/>
    <property type="match status" value="1"/>
</dbReference>
<evidence type="ECO:0000256" key="12">
    <source>
        <dbReference type="HAMAP-Rule" id="MF_01576"/>
    </source>
</evidence>
<dbReference type="SUPFAM" id="SSF51735">
    <property type="entry name" value="NAD(P)-binding Rossmann-fold domains"/>
    <property type="match status" value="1"/>
</dbReference>
<dbReference type="GO" id="GO:0009086">
    <property type="term" value="P:methionine biosynthetic process"/>
    <property type="evidence" value="ECO:0007669"/>
    <property type="project" value="UniProtKB-KW"/>
</dbReference>
<evidence type="ECO:0000256" key="6">
    <source>
        <dbReference type="ARBA" id="ARBA00022857"/>
    </source>
</evidence>
<dbReference type="EC" id="3.5.4.9" evidence="12"/>
<keyword evidence="4 12" id="KW-0658">Purine biosynthesis</keyword>
<feature type="binding site" evidence="12">
    <location>
        <begin position="165"/>
        <end position="167"/>
    </location>
    <ligand>
        <name>NADP(+)</name>
        <dbReference type="ChEBI" id="CHEBI:58349"/>
    </ligand>
</feature>
<keyword evidence="9 12" id="KW-0486">Methionine biosynthesis</keyword>
<keyword evidence="8 12" id="KW-0368">Histidine biosynthesis</keyword>
<evidence type="ECO:0000313" key="16">
    <source>
        <dbReference type="Proteomes" id="UP000502004"/>
    </source>
</evidence>
<comment type="subunit">
    <text evidence="12">Homodimer.</text>
</comment>
<keyword evidence="10 12" id="KW-0511">Multifunctional enzyme</keyword>
<dbReference type="InterPro" id="IPR020867">
    <property type="entry name" value="THF_DH/CycHdrlase_CS"/>
</dbReference>
<dbReference type="PANTHER" id="PTHR48099:SF5">
    <property type="entry name" value="C-1-TETRAHYDROFOLATE SYNTHASE, CYTOPLASMIC"/>
    <property type="match status" value="1"/>
</dbReference>
<protein>
    <recommendedName>
        <fullName evidence="12">Bifunctional protein FolD</fullName>
    </recommendedName>
    <domain>
        <recommendedName>
            <fullName evidence="12">Methylenetetrahydrofolate dehydrogenase</fullName>
            <ecNumber evidence="12">1.5.1.5</ecNumber>
        </recommendedName>
    </domain>
    <domain>
        <recommendedName>
            <fullName evidence="12">Methenyltetrahydrofolate cyclohydrolase</fullName>
            <ecNumber evidence="12">3.5.4.9</ecNumber>
        </recommendedName>
    </domain>
</protein>
<evidence type="ECO:0000259" key="13">
    <source>
        <dbReference type="Pfam" id="PF00763"/>
    </source>
</evidence>
<dbReference type="PRINTS" id="PR00085">
    <property type="entry name" value="THFDHDRGNASE"/>
</dbReference>
<evidence type="ECO:0000259" key="14">
    <source>
        <dbReference type="Pfam" id="PF02882"/>
    </source>
</evidence>
<dbReference type="EC" id="1.5.1.5" evidence="12"/>
<dbReference type="GO" id="GO:0005829">
    <property type="term" value="C:cytosol"/>
    <property type="evidence" value="ECO:0007669"/>
    <property type="project" value="TreeGrafter"/>
</dbReference>
<dbReference type="Gene3D" id="3.40.50.720">
    <property type="entry name" value="NAD(P)-binding Rossmann-like Domain"/>
    <property type="match status" value="1"/>
</dbReference>
<dbReference type="InterPro" id="IPR036291">
    <property type="entry name" value="NAD(P)-bd_dom_sf"/>
</dbReference>
<dbReference type="HAMAP" id="MF_01576">
    <property type="entry name" value="THF_DHG_CYH"/>
    <property type="match status" value="1"/>
</dbReference>
<sequence>MTLIDGKALSQNLKMQLKEQIQEYKNKTNITPKLVAVIVGDDPASQVYVSSKSKTCAQVGMDSDVIKLPEKTSEEELLQLVKQLNNDKQVHAILVQLPLPKHIDSQKVINSIAVEKDVDGFHPTNIGKLQIGDKTCLQPCTPKGIMTMLKQYNVDLIGANAVVVGASNIVGKPIAQMLLNAKATVTICNSKTKDLRSHTQKADILVVAIGKDRFITADMLKPGAVVIDVGINRVDGKLYGDVDFEGVKDKVSAITPVPGGVGPMTITELLFNTFQCCKEQSGIYGFLGDYPPAWE</sequence>
<evidence type="ECO:0000256" key="4">
    <source>
        <dbReference type="ARBA" id="ARBA00022755"/>
    </source>
</evidence>
<comment type="function">
    <text evidence="12">Catalyzes the oxidation of 5,10-methylenetetrahydrofolate to 5,10-methenyltetrahydrofolate and then the hydrolysis of 5,10-methenyltetrahydrofolate to 10-formyltetrahydrofolate.</text>
</comment>
<evidence type="ECO:0000256" key="2">
    <source>
        <dbReference type="ARBA" id="ARBA00022563"/>
    </source>
</evidence>
<dbReference type="NCBIfam" id="NF008058">
    <property type="entry name" value="PRK10792.1"/>
    <property type="match status" value="1"/>
</dbReference>
<dbReference type="InterPro" id="IPR046346">
    <property type="entry name" value="Aminoacid_DH-like_N_sf"/>
</dbReference>
<organism evidence="15 16">
    <name type="scientific">Allofrancisella inopinata</name>
    <dbReference type="NCBI Taxonomy" id="1085647"/>
    <lineage>
        <taxon>Bacteria</taxon>
        <taxon>Pseudomonadati</taxon>
        <taxon>Pseudomonadota</taxon>
        <taxon>Gammaproteobacteria</taxon>
        <taxon>Thiotrichales</taxon>
        <taxon>Francisellaceae</taxon>
        <taxon>Allofrancisella</taxon>
    </lineage>
</organism>
<dbReference type="Gene3D" id="3.40.50.10860">
    <property type="entry name" value="Leucine Dehydrogenase, chain A, domain 1"/>
    <property type="match status" value="1"/>
</dbReference>
<keyword evidence="2 12" id="KW-0554">One-carbon metabolism</keyword>
<dbReference type="SUPFAM" id="SSF53223">
    <property type="entry name" value="Aminoacid dehydrogenase-like, N-terminal domain"/>
    <property type="match status" value="1"/>
</dbReference>
<evidence type="ECO:0000256" key="3">
    <source>
        <dbReference type="ARBA" id="ARBA00022605"/>
    </source>
</evidence>
<keyword evidence="3 12" id="KW-0028">Amino-acid biosynthesis</keyword>
<dbReference type="FunFam" id="3.40.50.10860:FF:000001">
    <property type="entry name" value="Bifunctional protein FolD"/>
    <property type="match status" value="1"/>
</dbReference>
<feature type="domain" description="Tetrahydrofolate dehydrogenase/cyclohydrolase NAD(P)-binding" evidence="14">
    <location>
        <begin position="139"/>
        <end position="280"/>
    </location>
</feature>
<evidence type="ECO:0000256" key="9">
    <source>
        <dbReference type="ARBA" id="ARBA00023167"/>
    </source>
</evidence>
<dbReference type="InterPro" id="IPR020631">
    <property type="entry name" value="THF_DH/CycHdrlase_NAD-bd_dom"/>
</dbReference>
<keyword evidence="7 12" id="KW-0560">Oxidoreductase</keyword>
<comment type="catalytic activity">
    <reaction evidence="11 12">
        <text>(6R)-5,10-methenyltetrahydrofolate + H2O = (6R)-10-formyltetrahydrofolate + H(+)</text>
        <dbReference type="Rhea" id="RHEA:23700"/>
        <dbReference type="ChEBI" id="CHEBI:15377"/>
        <dbReference type="ChEBI" id="CHEBI:15378"/>
        <dbReference type="ChEBI" id="CHEBI:57455"/>
        <dbReference type="ChEBI" id="CHEBI:195366"/>
        <dbReference type="EC" id="3.5.4.9"/>
    </reaction>
</comment>
<dbReference type="GO" id="GO:0035999">
    <property type="term" value="P:tetrahydrofolate interconversion"/>
    <property type="evidence" value="ECO:0007669"/>
    <property type="project" value="UniProtKB-UniRule"/>
</dbReference>
<gene>
    <name evidence="12 15" type="primary">folD</name>
    <name evidence="15" type="ORF">E4K63_02405</name>
</gene>
<dbReference type="PANTHER" id="PTHR48099">
    <property type="entry name" value="C-1-TETRAHYDROFOLATE SYNTHASE, CYTOPLASMIC-RELATED"/>
    <property type="match status" value="1"/>
</dbReference>
<dbReference type="GO" id="GO:0004477">
    <property type="term" value="F:methenyltetrahydrofolate cyclohydrolase activity"/>
    <property type="evidence" value="ECO:0007669"/>
    <property type="project" value="UniProtKB-UniRule"/>
</dbReference>
<evidence type="ECO:0000256" key="1">
    <source>
        <dbReference type="ARBA" id="ARBA00004777"/>
    </source>
</evidence>